<dbReference type="AlphaFoldDB" id="C8NDV2"/>
<dbReference type="STRING" id="638301.HMPREF0444_0097"/>
<reference evidence="1 2" key="1">
    <citation type="submission" date="2009-08" db="EMBL/GenBank/DDBJ databases">
        <authorList>
            <person name="Muzny D."/>
            <person name="Qin X."/>
            <person name="Deng J."/>
            <person name="Jiang H."/>
            <person name="Liu Y."/>
            <person name="Qu J."/>
            <person name="Song X.-Z."/>
            <person name="Zhang L."/>
            <person name="Thornton R."/>
            <person name="Coyle M."/>
            <person name="Francisco L."/>
            <person name="Jackson L."/>
            <person name="Javaid M."/>
            <person name="Korchina V."/>
            <person name="Kovar C."/>
            <person name="Mata R."/>
            <person name="Mathew T."/>
            <person name="Ngo R."/>
            <person name="Nguyen L."/>
            <person name="Nguyen N."/>
            <person name="Okwuonu G."/>
            <person name="Ongeri F."/>
            <person name="Pham C."/>
            <person name="Simmons D."/>
            <person name="Wilczek-Boney K."/>
            <person name="Hale W."/>
            <person name="Jakkamsetti A."/>
            <person name="Pham P."/>
            <person name="Ruth R."/>
            <person name="San Lucas F."/>
            <person name="Warren J."/>
            <person name="Zhang J."/>
            <person name="Zhao Z."/>
            <person name="Zhou C."/>
            <person name="Zhu D."/>
            <person name="Lee S."/>
            <person name="Bess C."/>
            <person name="Blankenburg K."/>
            <person name="Forbes L."/>
            <person name="Fu Q."/>
            <person name="Gubbala S."/>
            <person name="Hirani K."/>
            <person name="Jayaseelan J.C."/>
            <person name="Lara F."/>
            <person name="Munidasa M."/>
            <person name="Palculict T."/>
            <person name="Patil S."/>
            <person name="Pu L.-L."/>
            <person name="Saada N."/>
            <person name="Tang L."/>
            <person name="Weissenberger G."/>
            <person name="Zhu Y."/>
            <person name="Hemphill L."/>
            <person name="Shang Y."/>
            <person name="Youmans B."/>
            <person name="Ayvaz T."/>
            <person name="Ross M."/>
            <person name="Santibanez J."/>
            <person name="Aqrawi P."/>
            <person name="Gross S."/>
            <person name="Joshi V."/>
            <person name="Fowler G."/>
            <person name="Nazareth L."/>
            <person name="Reid J."/>
            <person name="Worley K."/>
            <person name="Petrosino J."/>
            <person name="Highlander S."/>
            <person name="Gibbs R."/>
        </authorList>
    </citation>
    <scope>NUCLEOTIDE SEQUENCE [LARGE SCALE GENOMIC DNA]</scope>
    <source>
        <strain evidence="1 2">ATCC 49175</strain>
    </source>
</reference>
<dbReference type="Proteomes" id="UP000005926">
    <property type="component" value="Unassembled WGS sequence"/>
</dbReference>
<dbReference type="EMBL" id="ACKZ01000006">
    <property type="protein sequence ID" value="EEW38161.1"/>
    <property type="molecule type" value="Genomic_DNA"/>
</dbReference>
<proteinExistence type="predicted"/>
<accession>C8NDV2</accession>
<dbReference type="HOGENOM" id="CLU_2232743_0_0_9"/>
<evidence type="ECO:0000313" key="1">
    <source>
        <dbReference type="EMBL" id="EEW38161.1"/>
    </source>
</evidence>
<sequence length="114" mass="13470">MEQRKTPFTSFIKPLLNKLHVSEEEYEERDIFFKPTIMPLIDVVEQIHHSYYFKTPIVLHFEKYDNAGNLITFTKNGLIKSPIQMNNHFVFLEQETGITHILNVEQIVACMEID</sequence>
<evidence type="ECO:0000313" key="2">
    <source>
        <dbReference type="Proteomes" id="UP000005926"/>
    </source>
</evidence>
<evidence type="ECO:0008006" key="3">
    <source>
        <dbReference type="Google" id="ProtNLM"/>
    </source>
</evidence>
<comment type="caution">
    <text evidence="1">The sequence shown here is derived from an EMBL/GenBank/DDBJ whole genome shotgun (WGS) entry which is preliminary data.</text>
</comment>
<name>C8NDV2_9LACT</name>
<dbReference type="GeneID" id="78411635"/>
<keyword evidence="2" id="KW-1185">Reference proteome</keyword>
<gene>
    <name evidence="1" type="ORF">HMPREF0444_0097</name>
</gene>
<dbReference type="RefSeq" id="WP_005605005.1">
    <property type="nucleotide sequence ID" value="NZ_CP102283.1"/>
</dbReference>
<protein>
    <recommendedName>
        <fullName evidence="3">YolD-like protein</fullName>
    </recommendedName>
</protein>
<organism evidence="1 2">
    <name type="scientific">Granulicatella adiacens ATCC 49175</name>
    <dbReference type="NCBI Taxonomy" id="638301"/>
    <lineage>
        <taxon>Bacteria</taxon>
        <taxon>Bacillati</taxon>
        <taxon>Bacillota</taxon>
        <taxon>Bacilli</taxon>
        <taxon>Lactobacillales</taxon>
        <taxon>Carnobacteriaceae</taxon>
        <taxon>Granulicatella</taxon>
    </lineage>
</organism>